<evidence type="ECO:0000313" key="1">
    <source>
        <dbReference type="EMBL" id="CAB4151696.1"/>
    </source>
</evidence>
<dbReference type="EMBL" id="LR796556">
    <property type="protein sequence ID" value="CAB4151696.1"/>
    <property type="molecule type" value="Genomic_DNA"/>
</dbReference>
<reference evidence="1" key="1">
    <citation type="submission" date="2020-04" db="EMBL/GenBank/DDBJ databases">
        <authorList>
            <person name="Chiriac C."/>
            <person name="Salcher M."/>
            <person name="Ghai R."/>
            <person name="Kavagutti S V."/>
        </authorList>
    </citation>
    <scope>NUCLEOTIDE SEQUENCE</scope>
</reference>
<organism evidence="1">
    <name type="scientific">uncultured Caudovirales phage</name>
    <dbReference type="NCBI Taxonomy" id="2100421"/>
    <lineage>
        <taxon>Viruses</taxon>
        <taxon>Duplodnaviria</taxon>
        <taxon>Heunggongvirae</taxon>
        <taxon>Uroviricota</taxon>
        <taxon>Caudoviricetes</taxon>
        <taxon>Peduoviridae</taxon>
        <taxon>Maltschvirus</taxon>
        <taxon>Maltschvirus maltsch</taxon>
    </lineage>
</organism>
<proteinExistence type="predicted"/>
<protein>
    <submittedName>
        <fullName evidence="1">Uncharacterized protein</fullName>
    </submittedName>
</protein>
<gene>
    <name evidence="1" type="ORF">UFOVP599_30</name>
</gene>
<sequence length="129" mass="15017">MKGNKNEKQNHRSCRCNCSWCSSWRNVRLGVLIMMSRHDAYYEPDDSGDNSDEIDERTWQLMKAGAEYDPNDASRVAEALSELDVDTAKALQDCIDTEDYEKIGRKIMMITFDYMEKFAKDQAEREIND</sequence>
<accession>A0A6J5N318</accession>
<name>A0A6J5N318_9CAUD</name>